<protein>
    <submittedName>
        <fullName evidence="2">Uncharacterized protein</fullName>
    </submittedName>
</protein>
<sequence length="113" mass="12186">MKPICIVGAFLAAKVQATTLFIGTTEQGGEGSVGRWAIDTGMCLSFDGIFDKNISWADAEGGFVSGCFLYDERDCKGENVMVEARVANMPANSPINLTELEFDNRARSVECHA</sequence>
<dbReference type="OrthoDB" id="3752100at2759"/>
<feature type="signal peptide" evidence="1">
    <location>
        <begin position="1"/>
        <end position="17"/>
    </location>
</feature>
<organism evidence="2 3">
    <name type="scientific">Periconia macrospinosa</name>
    <dbReference type="NCBI Taxonomy" id="97972"/>
    <lineage>
        <taxon>Eukaryota</taxon>
        <taxon>Fungi</taxon>
        <taxon>Dikarya</taxon>
        <taxon>Ascomycota</taxon>
        <taxon>Pezizomycotina</taxon>
        <taxon>Dothideomycetes</taxon>
        <taxon>Pleosporomycetidae</taxon>
        <taxon>Pleosporales</taxon>
        <taxon>Massarineae</taxon>
        <taxon>Periconiaceae</taxon>
        <taxon>Periconia</taxon>
    </lineage>
</organism>
<dbReference type="EMBL" id="KZ805300">
    <property type="protein sequence ID" value="PVI08370.1"/>
    <property type="molecule type" value="Genomic_DNA"/>
</dbReference>
<reference evidence="2 3" key="1">
    <citation type="journal article" date="2018" name="Sci. Rep.">
        <title>Comparative genomics provides insights into the lifestyle and reveals functional heterogeneity of dark septate endophytic fungi.</title>
        <authorList>
            <person name="Knapp D.G."/>
            <person name="Nemeth J.B."/>
            <person name="Barry K."/>
            <person name="Hainaut M."/>
            <person name="Henrissat B."/>
            <person name="Johnson J."/>
            <person name="Kuo A."/>
            <person name="Lim J.H.P."/>
            <person name="Lipzen A."/>
            <person name="Nolan M."/>
            <person name="Ohm R.A."/>
            <person name="Tamas L."/>
            <person name="Grigoriev I.V."/>
            <person name="Spatafora J.W."/>
            <person name="Nagy L.G."/>
            <person name="Kovacs G.M."/>
        </authorList>
    </citation>
    <scope>NUCLEOTIDE SEQUENCE [LARGE SCALE GENOMIC DNA]</scope>
    <source>
        <strain evidence="2 3">DSE2036</strain>
    </source>
</reference>
<dbReference type="Proteomes" id="UP000244855">
    <property type="component" value="Unassembled WGS sequence"/>
</dbReference>
<evidence type="ECO:0000313" key="3">
    <source>
        <dbReference type="Proteomes" id="UP000244855"/>
    </source>
</evidence>
<evidence type="ECO:0000313" key="2">
    <source>
        <dbReference type="EMBL" id="PVI08370.1"/>
    </source>
</evidence>
<evidence type="ECO:0000256" key="1">
    <source>
        <dbReference type="SAM" id="SignalP"/>
    </source>
</evidence>
<proteinExistence type="predicted"/>
<dbReference type="AlphaFoldDB" id="A0A2V1EFU7"/>
<gene>
    <name evidence="2" type="ORF">DM02DRAFT_665726</name>
</gene>
<accession>A0A2V1EFU7</accession>
<name>A0A2V1EFU7_9PLEO</name>
<feature type="chain" id="PRO_5016118989" evidence="1">
    <location>
        <begin position="18"/>
        <end position="113"/>
    </location>
</feature>
<keyword evidence="1" id="KW-0732">Signal</keyword>
<keyword evidence="3" id="KW-1185">Reference proteome</keyword>